<dbReference type="PANTHER" id="PTHR43674">
    <property type="entry name" value="NITRILASE C965.09-RELATED"/>
    <property type="match status" value="1"/>
</dbReference>
<dbReference type="InterPro" id="IPR050345">
    <property type="entry name" value="Aliph_Amidase/BUP"/>
</dbReference>
<dbReference type="InterPro" id="IPR036526">
    <property type="entry name" value="C-N_Hydrolase_sf"/>
</dbReference>
<evidence type="ECO:0000313" key="3">
    <source>
        <dbReference type="EMBL" id="MBE1610171.1"/>
    </source>
</evidence>
<sequence length="328" mass="36021">MTANRNLKRRVRARAAKTGESYTTALRHFRSTLTGDVMPESRSLRFAVAQTTVREDPTSSAELRESGAELRRMMREAHQAGARIVHFTEGATCFPSKFVMSSQGPDQVGPSDWSRFEWDVLRRELAATTDLGRELGIWTVLGSVHQLSGQDRPHNSMYVISDQGDVVARYDERTLSTTKITYMYTPGAAPVTFDVDGLRFGCALGMDSHFPELFMEYERLDVDVVLISTTGSVPFSTMVANEALAHAATNSYWASLAVPAQHSPVAPSGVVPPDGEWVAQCDQDGSASLAVVDLGHSTPDNVTNLARTWRRRTRTALLERAPALDATS</sequence>
<dbReference type="RefSeq" id="WP_192753580.1">
    <property type="nucleotide sequence ID" value="NZ_BAABJL010000131.1"/>
</dbReference>
<dbReference type="AlphaFoldDB" id="A0A927RMG9"/>
<organism evidence="3 4">
    <name type="scientific">Actinopolymorpha pittospori</name>
    <dbReference type="NCBI Taxonomy" id="648752"/>
    <lineage>
        <taxon>Bacteria</taxon>
        <taxon>Bacillati</taxon>
        <taxon>Actinomycetota</taxon>
        <taxon>Actinomycetes</taxon>
        <taxon>Propionibacteriales</taxon>
        <taxon>Actinopolymorphaceae</taxon>
        <taxon>Actinopolymorpha</taxon>
    </lineage>
</organism>
<accession>A0A927RMG9</accession>
<dbReference type="PANTHER" id="PTHR43674:SF16">
    <property type="entry name" value="CARBON-NITROGEN FAMILY, PUTATIVE (AFU_ORTHOLOGUE AFUA_5G02350)-RELATED"/>
    <property type="match status" value="1"/>
</dbReference>
<name>A0A927RMG9_9ACTN</name>
<keyword evidence="4" id="KW-1185">Reference proteome</keyword>
<comment type="caution">
    <text evidence="3">The sequence shown here is derived from an EMBL/GenBank/DDBJ whole genome shotgun (WGS) entry which is preliminary data.</text>
</comment>
<dbReference type="Gene3D" id="3.60.110.10">
    <property type="entry name" value="Carbon-nitrogen hydrolase"/>
    <property type="match status" value="1"/>
</dbReference>
<dbReference type="EMBL" id="JADBEM010000001">
    <property type="protein sequence ID" value="MBE1610171.1"/>
    <property type="molecule type" value="Genomic_DNA"/>
</dbReference>
<protein>
    <submittedName>
        <fullName evidence="3">Amidohydrolase</fullName>
    </submittedName>
</protein>
<dbReference type="Pfam" id="PF00795">
    <property type="entry name" value="CN_hydrolase"/>
    <property type="match status" value="1"/>
</dbReference>
<evidence type="ECO:0000256" key="1">
    <source>
        <dbReference type="ARBA" id="ARBA00022801"/>
    </source>
</evidence>
<dbReference type="GO" id="GO:0016811">
    <property type="term" value="F:hydrolase activity, acting on carbon-nitrogen (but not peptide) bonds, in linear amides"/>
    <property type="evidence" value="ECO:0007669"/>
    <property type="project" value="TreeGrafter"/>
</dbReference>
<feature type="domain" description="CN hydrolase" evidence="2">
    <location>
        <begin position="44"/>
        <end position="301"/>
    </location>
</feature>
<evidence type="ECO:0000259" key="2">
    <source>
        <dbReference type="PROSITE" id="PS50263"/>
    </source>
</evidence>
<dbReference type="SUPFAM" id="SSF56317">
    <property type="entry name" value="Carbon-nitrogen hydrolase"/>
    <property type="match status" value="1"/>
</dbReference>
<dbReference type="InterPro" id="IPR003010">
    <property type="entry name" value="C-N_Hydrolase"/>
</dbReference>
<keyword evidence="1" id="KW-0378">Hydrolase</keyword>
<gene>
    <name evidence="3" type="ORF">HEB94_007019</name>
</gene>
<dbReference type="CDD" id="cd07197">
    <property type="entry name" value="nitrilase"/>
    <property type="match status" value="1"/>
</dbReference>
<proteinExistence type="predicted"/>
<dbReference type="PROSITE" id="PS50263">
    <property type="entry name" value="CN_HYDROLASE"/>
    <property type="match status" value="1"/>
</dbReference>
<dbReference type="Proteomes" id="UP000638648">
    <property type="component" value="Unassembled WGS sequence"/>
</dbReference>
<evidence type="ECO:0000313" key="4">
    <source>
        <dbReference type="Proteomes" id="UP000638648"/>
    </source>
</evidence>
<reference evidence="3" key="1">
    <citation type="submission" date="2020-10" db="EMBL/GenBank/DDBJ databases">
        <title>Sequencing the genomes of 1000 actinobacteria strains.</title>
        <authorList>
            <person name="Klenk H.-P."/>
        </authorList>
    </citation>
    <scope>NUCLEOTIDE SEQUENCE</scope>
    <source>
        <strain evidence="3">DSM 45354</strain>
    </source>
</reference>